<dbReference type="SMART" id="SM00848">
    <property type="entry name" value="Inhibitor_I29"/>
    <property type="match status" value="1"/>
</dbReference>
<evidence type="ECO:0000313" key="10">
    <source>
        <dbReference type="EMBL" id="KCW74683.1"/>
    </source>
</evidence>
<dbReference type="InterPro" id="IPR039417">
    <property type="entry name" value="Peptidase_C1A_papain-like"/>
</dbReference>
<dbReference type="InterPro" id="IPR000668">
    <property type="entry name" value="Peptidase_C1A_C"/>
</dbReference>
<dbReference type="GO" id="GO:0005615">
    <property type="term" value="C:extracellular space"/>
    <property type="evidence" value="ECO:0000318"/>
    <property type="project" value="GO_Central"/>
</dbReference>
<feature type="domain" description="Cathepsin propeptide inhibitor" evidence="9">
    <location>
        <begin position="39"/>
        <end position="96"/>
    </location>
</feature>
<keyword evidence="2" id="KW-0645">Protease</keyword>
<dbReference type="SUPFAM" id="SSF54001">
    <property type="entry name" value="Cysteine proteinases"/>
    <property type="match status" value="1"/>
</dbReference>
<reference evidence="10" key="1">
    <citation type="submission" date="2013-07" db="EMBL/GenBank/DDBJ databases">
        <title>The genome of Eucalyptus grandis.</title>
        <authorList>
            <person name="Schmutz J."/>
            <person name="Hayes R."/>
            <person name="Myburg A."/>
            <person name="Tuskan G."/>
            <person name="Grattapaglia D."/>
            <person name="Rokhsar D.S."/>
        </authorList>
    </citation>
    <scope>NUCLEOTIDE SEQUENCE</scope>
    <source>
        <tissue evidence="10">Leaf extractions</tissue>
    </source>
</reference>
<evidence type="ECO:0000256" key="7">
    <source>
        <dbReference type="SAM" id="SignalP"/>
    </source>
</evidence>
<feature type="chain" id="PRO_5018592950" evidence="7">
    <location>
        <begin position="22"/>
        <end position="352"/>
    </location>
</feature>
<dbReference type="GO" id="GO:0051603">
    <property type="term" value="P:proteolysis involved in protein catabolic process"/>
    <property type="evidence" value="ECO:0000318"/>
    <property type="project" value="GO_Central"/>
</dbReference>
<name>A0A059C883_EUCGR</name>
<comment type="similarity">
    <text evidence="1">Belongs to the peptidase C1 family.</text>
</comment>
<dbReference type="Pfam" id="PF08246">
    <property type="entry name" value="Inhibitor_I29"/>
    <property type="match status" value="1"/>
</dbReference>
<protein>
    <submittedName>
        <fullName evidence="10">Uncharacterized protein</fullName>
    </submittedName>
</protein>
<evidence type="ECO:0000256" key="4">
    <source>
        <dbReference type="ARBA" id="ARBA00022801"/>
    </source>
</evidence>
<dbReference type="PRINTS" id="PR00705">
    <property type="entry name" value="PAPAIN"/>
</dbReference>
<evidence type="ECO:0000256" key="5">
    <source>
        <dbReference type="ARBA" id="ARBA00022807"/>
    </source>
</evidence>
<dbReference type="Gramene" id="KCW74683">
    <property type="protein sequence ID" value="KCW74683"/>
    <property type="gene ID" value="EUGRSUZ_E03413"/>
</dbReference>
<evidence type="ECO:0000256" key="2">
    <source>
        <dbReference type="ARBA" id="ARBA00022670"/>
    </source>
</evidence>
<dbReference type="InterPro" id="IPR038765">
    <property type="entry name" value="Papain-like_cys_pep_sf"/>
</dbReference>
<feature type="signal peptide" evidence="7">
    <location>
        <begin position="1"/>
        <end position="21"/>
    </location>
</feature>
<feature type="domain" description="Peptidase C1A papain C-terminal" evidence="8">
    <location>
        <begin position="126"/>
        <end position="351"/>
    </location>
</feature>
<dbReference type="MEROPS" id="I29.003"/>
<dbReference type="InterPro" id="IPR013128">
    <property type="entry name" value="Peptidase_C1A"/>
</dbReference>
<dbReference type="PANTHER" id="PTHR12411">
    <property type="entry name" value="CYSTEINE PROTEASE FAMILY C1-RELATED"/>
    <property type="match status" value="1"/>
</dbReference>
<dbReference type="InParanoid" id="A0A059C883"/>
<keyword evidence="6" id="KW-1015">Disulfide bond</keyword>
<sequence length="352" mass="39101">MAFSLKSEFIVALALILNAWAWHATSVRTLHESNIAEQHEQWMAQHGRTYKDQEEKEKRRAIFKKHLQFIEDFNASGNRTFKLGINQFSDLTDDEFIQSHTGYLASKQVKSRRNASLSQQYPSGDVPESIDWVDKVPQKCVLDWICGAFVHPIKYQGQCGSCWAFSAVAAVEGITQIKSGKLPVLSEQQLIDCDTKNNGCEGGLPDDAFQYIIQNQGITSEDTYTYQEMEGTCDSTKEAQQAAQITDFADVQPGEDELLKAVALQPVSVGIAAGGQEFRRYSGGVFNGDCGEQLDHAVVVVGYGTSEEGKFWKIRNSWGESWDEDGYMRIQRGGESSYGLCGLASQASYPIA</sequence>
<keyword evidence="5" id="KW-0788">Thiol protease</keyword>
<dbReference type="CDD" id="cd02248">
    <property type="entry name" value="Peptidase_C1A"/>
    <property type="match status" value="1"/>
</dbReference>
<evidence type="ECO:0000259" key="8">
    <source>
        <dbReference type="SMART" id="SM00645"/>
    </source>
</evidence>
<dbReference type="SMART" id="SM00645">
    <property type="entry name" value="Pept_C1"/>
    <property type="match status" value="1"/>
</dbReference>
<dbReference type="FunFam" id="3.90.70.10:FF:000067">
    <property type="entry name" value="Senescence-specific cysteine protease"/>
    <property type="match status" value="1"/>
</dbReference>
<dbReference type="InterPro" id="IPR000169">
    <property type="entry name" value="Pept_cys_AS"/>
</dbReference>
<dbReference type="AlphaFoldDB" id="A0A059C883"/>
<evidence type="ECO:0000259" key="9">
    <source>
        <dbReference type="SMART" id="SM00848"/>
    </source>
</evidence>
<accession>A0A059C883</accession>
<dbReference type="EMBL" id="KK198757">
    <property type="protein sequence ID" value="KCW74683.1"/>
    <property type="molecule type" value="Genomic_DNA"/>
</dbReference>
<evidence type="ECO:0000256" key="3">
    <source>
        <dbReference type="ARBA" id="ARBA00022729"/>
    </source>
</evidence>
<gene>
    <name evidence="10" type="ORF">EUGRSUZ_E03413</name>
</gene>
<organism evidence="10">
    <name type="scientific">Eucalyptus grandis</name>
    <name type="common">Flooded gum</name>
    <dbReference type="NCBI Taxonomy" id="71139"/>
    <lineage>
        <taxon>Eukaryota</taxon>
        <taxon>Viridiplantae</taxon>
        <taxon>Streptophyta</taxon>
        <taxon>Embryophyta</taxon>
        <taxon>Tracheophyta</taxon>
        <taxon>Spermatophyta</taxon>
        <taxon>Magnoliopsida</taxon>
        <taxon>eudicotyledons</taxon>
        <taxon>Gunneridae</taxon>
        <taxon>Pentapetalae</taxon>
        <taxon>rosids</taxon>
        <taxon>malvids</taxon>
        <taxon>Myrtales</taxon>
        <taxon>Myrtaceae</taxon>
        <taxon>Myrtoideae</taxon>
        <taxon>Eucalypteae</taxon>
        <taxon>Eucalyptus</taxon>
    </lineage>
</organism>
<dbReference type="InterPro" id="IPR013201">
    <property type="entry name" value="Prot_inhib_I29"/>
</dbReference>
<proteinExistence type="inferred from homology"/>
<dbReference type="Gene3D" id="3.90.70.10">
    <property type="entry name" value="Cysteine proteinases"/>
    <property type="match status" value="1"/>
</dbReference>
<keyword evidence="4" id="KW-0378">Hydrolase</keyword>
<keyword evidence="3 7" id="KW-0732">Signal</keyword>
<dbReference type="eggNOG" id="KOG1543">
    <property type="taxonomic scope" value="Eukaryota"/>
</dbReference>
<dbReference type="PROSITE" id="PS00139">
    <property type="entry name" value="THIOL_PROTEASE_CYS"/>
    <property type="match status" value="1"/>
</dbReference>
<dbReference type="GO" id="GO:0005764">
    <property type="term" value="C:lysosome"/>
    <property type="evidence" value="ECO:0000318"/>
    <property type="project" value="GO_Central"/>
</dbReference>
<evidence type="ECO:0000256" key="6">
    <source>
        <dbReference type="ARBA" id="ARBA00023157"/>
    </source>
</evidence>
<evidence type="ECO:0000256" key="1">
    <source>
        <dbReference type="ARBA" id="ARBA00008455"/>
    </source>
</evidence>
<dbReference type="OMA" id="TCGSNTQ"/>
<dbReference type="InterPro" id="IPR025660">
    <property type="entry name" value="Pept_his_AS"/>
</dbReference>
<dbReference type="Pfam" id="PF00112">
    <property type="entry name" value="Peptidase_C1"/>
    <property type="match status" value="1"/>
</dbReference>
<dbReference type="GO" id="GO:0004197">
    <property type="term" value="F:cysteine-type endopeptidase activity"/>
    <property type="evidence" value="ECO:0000318"/>
    <property type="project" value="GO_Central"/>
</dbReference>
<dbReference type="PROSITE" id="PS00639">
    <property type="entry name" value="THIOL_PROTEASE_HIS"/>
    <property type="match status" value="1"/>
</dbReference>